<dbReference type="PRINTS" id="PR00038">
    <property type="entry name" value="HTHLUXR"/>
</dbReference>
<dbReference type="GO" id="GO:0006355">
    <property type="term" value="P:regulation of DNA-templated transcription"/>
    <property type="evidence" value="ECO:0007669"/>
    <property type="project" value="InterPro"/>
</dbReference>
<dbReference type="InterPro" id="IPR000792">
    <property type="entry name" value="Tscrpt_reg_LuxR_C"/>
</dbReference>
<dbReference type="AlphaFoldDB" id="A0A927ITJ4"/>
<dbReference type="Gene3D" id="3.40.50.2300">
    <property type="match status" value="1"/>
</dbReference>
<dbReference type="InterPro" id="IPR039420">
    <property type="entry name" value="WalR-like"/>
</dbReference>
<organism evidence="6 7">
    <name type="scientific">Devosia oryzisoli</name>
    <dbReference type="NCBI Taxonomy" id="2774138"/>
    <lineage>
        <taxon>Bacteria</taxon>
        <taxon>Pseudomonadati</taxon>
        <taxon>Pseudomonadota</taxon>
        <taxon>Alphaproteobacteria</taxon>
        <taxon>Hyphomicrobiales</taxon>
        <taxon>Devosiaceae</taxon>
        <taxon>Devosia</taxon>
    </lineage>
</organism>
<dbReference type="PROSITE" id="PS50043">
    <property type="entry name" value="HTH_LUXR_2"/>
    <property type="match status" value="1"/>
</dbReference>
<reference evidence="6" key="1">
    <citation type="submission" date="2020-09" db="EMBL/GenBank/DDBJ databases">
        <title>Genome seq and assembly of Devosia sp.</title>
        <authorList>
            <person name="Chhetri G."/>
        </authorList>
    </citation>
    <scope>NUCLEOTIDE SEQUENCE</scope>
    <source>
        <strain evidence="6">PTR5</strain>
    </source>
</reference>
<evidence type="ECO:0000256" key="3">
    <source>
        <dbReference type="PROSITE-ProRule" id="PRU00169"/>
    </source>
</evidence>
<dbReference type="PROSITE" id="PS50110">
    <property type="entry name" value="RESPONSE_REGULATORY"/>
    <property type="match status" value="1"/>
</dbReference>
<dbReference type="Proteomes" id="UP000654108">
    <property type="component" value="Unassembled WGS sequence"/>
</dbReference>
<dbReference type="InterPro" id="IPR016032">
    <property type="entry name" value="Sig_transdc_resp-reg_C-effctor"/>
</dbReference>
<dbReference type="Pfam" id="PF00196">
    <property type="entry name" value="GerE"/>
    <property type="match status" value="1"/>
</dbReference>
<dbReference type="EMBL" id="JACYFU010000002">
    <property type="protein sequence ID" value="MBD8065942.1"/>
    <property type="molecule type" value="Genomic_DNA"/>
</dbReference>
<dbReference type="CDD" id="cd06170">
    <property type="entry name" value="LuxR_C_like"/>
    <property type="match status" value="1"/>
</dbReference>
<feature type="domain" description="HTH luxR-type" evidence="4">
    <location>
        <begin position="128"/>
        <end position="193"/>
    </location>
</feature>
<dbReference type="GO" id="GO:0000160">
    <property type="term" value="P:phosphorelay signal transduction system"/>
    <property type="evidence" value="ECO:0007669"/>
    <property type="project" value="InterPro"/>
</dbReference>
<sequence length="195" mass="21264">MSELIGDCAQLLLVGEASDAAGAMLTVQQSSPEVLLMDFSMPGDVVGTIERIVLTYPDTRVIIITAFSSVDSAVKALDAGAMGFVLKGGPCSEVIEAIDAVTSGQMYVARQYAAEVLMELRRRDRAREVSASVRLNLRERQIVGQLMHARTNREIAESLKLSEKTVKHYMTNLMVKLNARNRVEVVLAAQHSLDA</sequence>
<keyword evidence="2" id="KW-0238">DNA-binding</keyword>
<evidence type="ECO:0000313" key="7">
    <source>
        <dbReference type="Proteomes" id="UP000654108"/>
    </source>
</evidence>
<gene>
    <name evidence="6" type="ORF">IC608_10700</name>
</gene>
<keyword evidence="1 3" id="KW-0597">Phosphoprotein</keyword>
<evidence type="ECO:0000259" key="5">
    <source>
        <dbReference type="PROSITE" id="PS50110"/>
    </source>
</evidence>
<protein>
    <submittedName>
        <fullName evidence="6">Response regulator transcription factor</fullName>
    </submittedName>
</protein>
<evidence type="ECO:0000256" key="1">
    <source>
        <dbReference type="ARBA" id="ARBA00022553"/>
    </source>
</evidence>
<dbReference type="InterPro" id="IPR001789">
    <property type="entry name" value="Sig_transdc_resp-reg_receiver"/>
</dbReference>
<dbReference type="GO" id="GO:0003677">
    <property type="term" value="F:DNA binding"/>
    <property type="evidence" value="ECO:0007669"/>
    <property type="project" value="UniProtKB-KW"/>
</dbReference>
<dbReference type="SMART" id="SM00421">
    <property type="entry name" value="HTH_LUXR"/>
    <property type="match status" value="1"/>
</dbReference>
<evidence type="ECO:0000256" key="2">
    <source>
        <dbReference type="ARBA" id="ARBA00023125"/>
    </source>
</evidence>
<proteinExistence type="predicted"/>
<dbReference type="PANTHER" id="PTHR43214:SF43">
    <property type="entry name" value="TWO-COMPONENT RESPONSE REGULATOR"/>
    <property type="match status" value="1"/>
</dbReference>
<dbReference type="SMART" id="SM00448">
    <property type="entry name" value="REC"/>
    <property type="match status" value="1"/>
</dbReference>
<dbReference type="PANTHER" id="PTHR43214">
    <property type="entry name" value="TWO-COMPONENT RESPONSE REGULATOR"/>
    <property type="match status" value="1"/>
</dbReference>
<comment type="caution">
    <text evidence="6">The sequence shown here is derived from an EMBL/GenBank/DDBJ whole genome shotgun (WGS) entry which is preliminary data.</text>
</comment>
<dbReference type="CDD" id="cd17535">
    <property type="entry name" value="REC_NarL-like"/>
    <property type="match status" value="1"/>
</dbReference>
<name>A0A927ITJ4_9HYPH</name>
<feature type="modified residue" description="4-aspartylphosphate" evidence="3">
    <location>
        <position position="38"/>
    </location>
</feature>
<keyword evidence="7" id="KW-1185">Reference proteome</keyword>
<dbReference type="SUPFAM" id="SSF46894">
    <property type="entry name" value="C-terminal effector domain of the bipartite response regulators"/>
    <property type="match status" value="1"/>
</dbReference>
<feature type="domain" description="Response regulatory" evidence="5">
    <location>
        <begin position="1"/>
        <end position="102"/>
    </location>
</feature>
<dbReference type="InterPro" id="IPR011006">
    <property type="entry name" value="CheY-like_superfamily"/>
</dbReference>
<dbReference type="Pfam" id="PF00072">
    <property type="entry name" value="Response_reg"/>
    <property type="match status" value="1"/>
</dbReference>
<dbReference type="SUPFAM" id="SSF52172">
    <property type="entry name" value="CheY-like"/>
    <property type="match status" value="1"/>
</dbReference>
<accession>A0A927ITJ4</accession>
<dbReference type="InterPro" id="IPR058245">
    <property type="entry name" value="NreC/VraR/RcsB-like_REC"/>
</dbReference>
<evidence type="ECO:0000259" key="4">
    <source>
        <dbReference type="PROSITE" id="PS50043"/>
    </source>
</evidence>
<evidence type="ECO:0000313" key="6">
    <source>
        <dbReference type="EMBL" id="MBD8065942.1"/>
    </source>
</evidence>